<dbReference type="Gene3D" id="3.10.330.70">
    <property type="match status" value="1"/>
</dbReference>
<protein>
    <recommendedName>
        <fullName evidence="7">VWFA domain-containing protein</fullName>
    </recommendedName>
</protein>
<dbReference type="Gene3D" id="2.30.42.10">
    <property type="match status" value="1"/>
</dbReference>
<evidence type="ECO:0000256" key="2">
    <source>
        <dbReference type="SAM" id="Phobius"/>
    </source>
</evidence>
<feature type="compositionally biased region" description="Basic and acidic residues" evidence="1">
    <location>
        <begin position="1444"/>
        <end position="1462"/>
    </location>
</feature>
<dbReference type="EMBL" id="HBHK01015451">
    <property type="protein sequence ID" value="CAD9687968.1"/>
    <property type="molecule type" value="Transcribed_RNA"/>
</dbReference>
<evidence type="ECO:0008006" key="7">
    <source>
        <dbReference type="Google" id="ProtNLM"/>
    </source>
</evidence>
<reference evidence="6" key="1">
    <citation type="submission" date="2021-01" db="EMBL/GenBank/DDBJ databases">
        <authorList>
            <person name="Corre E."/>
            <person name="Pelletier E."/>
            <person name="Niang G."/>
            <person name="Scheremetjew M."/>
            <person name="Finn R."/>
            <person name="Kale V."/>
            <person name="Holt S."/>
            <person name="Cochrane G."/>
            <person name="Meng A."/>
            <person name="Brown T."/>
            <person name="Cohen L."/>
        </authorList>
    </citation>
    <scope>NUCLEOTIDE SEQUENCE</scope>
    <source>
        <strain evidence="6">NY070348D</strain>
    </source>
</reference>
<dbReference type="CDD" id="cd04508">
    <property type="entry name" value="Tudor_SF"/>
    <property type="match status" value="2"/>
</dbReference>
<dbReference type="InterPro" id="IPR002035">
    <property type="entry name" value="VWF_A"/>
</dbReference>
<proteinExistence type="predicted"/>
<dbReference type="Gene3D" id="2.30.30.140">
    <property type="match status" value="2"/>
</dbReference>
<evidence type="ECO:0000256" key="1">
    <source>
        <dbReference type="SAM" id="MobiDB-lite"/>
    </source>
</evidence>
<sequence>MDLFRLVLVFLVAVVNTYVLGINQAQDFYFLIDQSGSINDNDAKCKAENNGLKCMEVLADFANKTAFRMAGLVGNFYAPPQEGIRVGIIMFRCPKKTGKLEKVILEPSGSVDAIRAGFEKVFNQHPANGTCARGPFNTTETWIKETEKNTTRTGATPRTTSILYLTDGLLDDKTEAIEAASKVSKLNRTSIFGVTIRHKKVSVTRQKQEVSLITGDSDKVFQVESPKSLEAIVGSLTSFIFGDFTISVKGSMKPCIGERPVMLVSGLSVKDLENLNCTFAFNDLSSGPKYWEQAVETPAGFECSFPESFAHGKETIVVELFSTNLGQARKIGATSPITFDRQQCIDISTMPTPKRCIGDDTTYFLSGKTMDALHSGTHNYQLSCKFNMSVNGKSYIDTTVAQANAEKGGSYAYKCPYPKSAVDSFQRTTNSDVVETLRVRDGQNLVDYTVHKPQDIGGIEFEIKITEQGMKVPGTETATITFSGNSSQLVTVDMNAEECLAATIPRKVCWRQEKDAIAKFDGKGAQYLTSLGVNMVCLIRTGESSNPYSLVPATSNNGEISCMLPSELAEPLQDGTLTQSVLVDVYVSEGKKLLRVSDRFSDSFQFTVNPCVNVKIVGNETVCFGEARELSLASAVPITKANQVDCIFIDNLNNVTVNGTMEDKGDNMYTCKTPQAVGDYFGITFDTFVLRSKNRQLTKMEFTTQTNQCFVVRTKAARGTGLFEPIGTYADDISGCWGNANGSTFFFGGKTAKTLSRETGMSCLFDDPENITPVPPKFELTAVYSNELEGFTCAFPDELYQGTSGRSEKTSVSLRIQTSSAQRILFSQNFTMNVKANDNECFNTSVVPLVENEPACLGANVTLDITGDSLIRYLALVSGDIACQFSEDYEVNATKSDSKIRCNLPGNATLPSYWKRWVDLPLPKKSLLKLAVPGYSVMSSPVCFSSVISVGAQKKETERRRQLQSTDKKYCLGDTLSTGFAGKSLENLLTRFNANQFKCVWEVDTDFTGGVPGEKVETTPTQDSPSQLICTSPVWSPFEVAIKGAYKSVYLQLGSDQIGDAQSLSSPDYKASVCSGQITWGTQTNSSEGDCKRVNVEATLNGRSAVAFQKDPTKLSRVNCKFTMTNGTVLIKAPVFQPDAIVCTAPGWDISSPGSGEYTSVTIMVELDDKSLRDVKTETFPNTGSRECIYVLYRQKQCVGDGVNVTIAGPTLSSYEAHATASKSVDSKTAQNYCKFLHSTAASSLTSTGSGYECVAFEQFIPGKGQNNRLTFGFGDLQGNNLQVGDVDFVVNVDTMNSTCMADDYAMSTCAGTQEGTIVEFIGRTPASNINASDVQCIFRNDTSGETAIVNATVHSTDNSRIVCVSGKAFDNHTVTFEGTVLTTGAIPKDPETCVGAGRPAAPGSGDSSNLGLILGLTFGLLFLVLILAFIAYRYYQARKEDKDEDDYHAMPSPSEKEKFTDKSATPGTSIVPAEGAIGFTAGDRVEAFGCFDGSPIESGQGWFKGHVVGDNYDGTYTVRLDVIPGREEGDTDVVVGGGDVRMPLTDFGVGDAVEARFGGGNTWHRALVDRVCKNNCYDLSFDEDGLSEESMVPGDLIRPPKMIFQEGDVVEVISISAGGRYVHAKVVQVDICTESYRVAVSRLGEGGEFFAQPDTLRAFIPEQAEIVDVRIGESENYARATIQSTCAQDQTCKLNYDPADVAEFDLAVEDGDSVSWSDVFRPLYVHGQSVRVKQADNTWKVAEVILAQPNTNLYNVQYEDNTIENDIPVSRIKHASLLHSYLSGLFALGENVNVETSPGSGQWIPATITTVHQTGTYDVEYQNNHSVKNEDHVPSTRIQGVAADQPTNYQDILLEDDEIENSPYLNIWRPPIREHQQSDEGDGLEVPFHLRFRKRKPLHFAELPGNQFEVTLDMSEGLGLSLGWTNDNRVIVAGFRDLPNGDWGPVEACGLVGLKDQLLCVNDTSISGKSFVEVSELIKNSGKTIKLVFGRWSHEEGPVSMSSPPPTA</sequence>
<dbReference type="SUPFAM" id="SSF50156">
    <property type="entry name" value="PDZ domain-like"/>
    <property type="match status" value="1"/>
</dbReference>
<name>A0A7S2S2Z3_9STRA</name>
<organism evidence="6">
    <name type="scientific">Mucochytrium quahogii</name>
    <dbReference type="NCBI Taxonomy" id="96639"/>
    <lineage>
        <taxon>Eukaryota</taxon>
        <taxon>Sar</taxon>
        <taxon>Stramenopiles</taxon>
        <taxon>Bigyra</taxon>
        <taxon>Labyrinthulomycetes</taxon>
        <taxon>Thraustochytrida</taxon>
        <taxon>Thraustochytriidae</taxon>
        <taxon>Mucochytrium</taxon>
    </lineage>
</organism>
<evidence type="ECO:0000313" key="6">
    <source>
        <dbReference type="EMBL" id="CAD9687968.1"/>
    </source>
</evidence>
<evidence type="ECO:0000256" key="3">
    <source>
        <dbReference type="SAM" id="SignalP"/>
    </source>
</evidence>
<dbReference type="SMART" id="SM00333">
    <property type="entry name" value="TUDOR"/>
    <property type="match status" value="2"/>
</dbReference>
<evidence type="ECO:0000259" key="4">
    <source>
        <dbReference type="PROSITE" id="PS50106"/>
    </source>
</evidence>
<feature type="domain" description="PDZ" evidence="4">
    <location>
        <begin position="1908"/>
        <end position="1994"/>
    </location>
</feature>
<dbReference type="InterPro" id="IPR001478">
    <property type="entry name" value="PDZ"/>
</dbReference>
<keyword evidence="2" id="KW-1133">Transmembrane helix</keyword>
<keyword evidence="3" id="KW-0732">Signal</keyword>
<feature type="chain" id="PRO_5030515530" description="VWFA domain-containing protein" evidence="3">
    <location>
        <begin position="22"/>
        <end position="2009"/>
    </location>
</feature>
<dbReference type="InterPro" id="IPR036465">
    <property type="entry name" value="vWFA_dom_sf"/>
</dbReference>
<gene>
    <name evidence="6" type="ORF">QSP1433_LOCUS9713</name>
</gene>
<dbReference type="SUPFAM" id="SSF53300">
    <property type="entry name" value="vWA-like"/>
    <property type="match status" value="1"/>
</dbReference>
<dbReference type="Gene3D" id="3.40.50.410">
    <property type="entry name" value="von Willebrand factor, type A domain"/>
    <property type="match status" value="1"/>
</dbReference>
<dbReference type="CDD" id="cd00136">
    <property type="entry name" value="PDZ_canonical"/>
    <property type="match status" value="1"/>
</dbReference>
<dbReference type="PROSITE" id="PS50106">
    <property type="entry name" value="PDZ"/>
    <property type="match status" value="1"/>
</dbReference>
<feature type="signal peptide" evidence="3">
    <location>
        <begin position="1"/>
        <end position="21"/>
    </location>
</feature>
<accession>A0A7S2S2Z3</accession>
<feature type="region of interest" description="Disordered" evidence="1">
    <location>
        <begin position="1444"/>
        <end position="1471"/>
    </location>
</feature>
<keyword evidence="2" id="KW-0472">Membrane</keyword>
<feature type="transmembrane region" description="Helical" evidence="2">
    <location>
        <begin position="1411"/>
        <end position="1433"/>
    </location>
</feature>
<dbReference type="PROSITE" id="PS50234">
    <property type="entry name" value="VWFA"/>
    <property type="match status" value="1"/>
</dbReference>
<dbReference type="InterPro" id="IPR036034">
    <property type="entry name" value="PDZ_sf"/>
</dbReference>
<keyword evidence="2" id="KW-0812">Transmembrane</keyword>
<feature type="domain" description="VWFA" evidence="5">
    <location>
        <begin position="27"/>
        <end position="236"/>
    </location>
</feature>
<dbReference type="InterPro" id="IPR002999">
    <property type="entry name" value="Tudor"/>
</dbReference>
<evidence type="ECO:0000259" key="5">
    <source>
        <dbReference type="PROSITE" id="PS50234"/>
    </source>
</evidence>